<dbReference type="EMBL" id="BART01034305">
    <property type="protein sequence ID" value="GAH16403.1"/>
    <property type="molecule type" value="Genomic_DNA"/>
</dbReference>
<dbReference type="AlphaFoldDB" id="X1F6H2"/>
<gene>
    <name evidence="1" type="ORF">S01H4_58674</name>
</gene>
<name>X1F6H2_9ZZZZ</name>
<protein>
    <submittedName>
        <fullName evidence="1">Uncharacterized protein</fullName>
    </submittedName>
</protein>
<proteinExistence type="predicted"/>
<comment type="caution">
    <text evidence="1">The sequence shown here is derived from an EMBL/GenBank/DDBJ whole genome shotgun (WGS) entry which is preliminary data.</text>
</comment>
<reference evidence="1" key="1">
    <citation type="journal article" date="2014" name="Front. Microbiol.">
        <title>High frequency of phylogenetically diverse reductive dehalogenase-homologous genes in deep subseafloor sedimentary metagenomes.</title>
        <authorList>
            <person name="Kawai M."/>
            <person name="Futagami T."/>
            <person name="Toyoda A."/>
            <person name="Takaki Y."/>
            <person name="Nishi S."/>
            <person name="Hori S."/>
            <person name="Arai W."/>
            <person name="Tsubouchi T."/>
            <person name="Morono Y."/>
            <person name="Uchiyama I."/>
            <person name="Ito T."/>
            <person name="Fujiyama A."/>
            <person name="Inagaki F."/>
            <person name="Takami H."/>
        </authorList>
    </citation>
    <scope>NUCLEOTIDE SEQUENCE</scope>
    <source>
        <strain evidence="1">Expedition CK06-06</strain>
    </source>
</reference>
<evidence type="ECO:0000313" key="1">
    <source>
        <dbReference type="EMBL" id="GAH16403.1"/>
    </source>
</evidence>
<accession>X1F6H2</accession>
<sequence length="87" mass="10147">MVDLIEDEFKEVDDQMRYQLKNNKMYIEIVIPSNLKEVAKDDNLSSSGKTYRVYSNGTNRKFLKADAYKSLQVQINCYLSVNDSKKL</sequence>
<organism evidence="1">
    <name type="scientific">marine sediment metagenome</name>
    <dbReference type="NCBI Taxonomy" id="412755"/>
    <lineage>
        <taxon>unclassified sequences</taxon>
        <taxon>metagenomes</taxon>
        <taxon>ecological metagenomes</taxon>
    </lineage>
</organism>